<keyword evidence="3" id="KW-1185">Reference proteome</keyword>
<evidence type="ECO:0000313" key="2">
    <source>
        <dbReference type="EMBL" id="PWG78569.1"/>
    </source>
</evidence>
<dbReference type="Gene3D" id="2.60.40.1930">
    <property type="match status" value="1"/>
</dbReference>
<organism evidence="2 3">
    <name type="scientific">Pararcticibacter amylolyticus</name>
    <dbReference type="NCBI Taxonomy" id="2173175"/>
    <lineage>
        <taxon>Bacteria</taxon>
        <taxon>Pseudomonadati</taxon>
        <taxon>Bacteroidota</taxon>
        <taxon>Sphingobacteriia</taxon>
        <taxon>Sphingobacteriales</taxon>
        <taxon>Sphingobacteriaceae</taxon>
        <taxon>Pararcticibacter</taxon>
    </lineage>
</organism>
<protein>
    <recommendedName>
        <fullName evidence="4">Carboxypeptidase regulatory-like domain-containing protein</fullName>
    </recommendedName>
</protein>
<accession>A0A2U2PBS0</accession>
<gene>
    <name evidence="2" type="ORF">DDR33_21645</name>
</gene>
<keyword evidence="1" id="KW-0732">Signal</keyword>
<feature type="chain" id="PRO_5015638662" description="Carboxypeptidase regulatory-like domain-containing protein" evidence="1">
    <location>
        <begin position="24"/>
        <end position="906"/>
    </location>
</feature>
<dbReference type="RefSeq" id="WP_109417895.1">
    <property type="nucleotide sequence ID" value="NZ_QEAS01000023.1"/>
</dbReference>
<proteinExistence type="predicted"/>
<feature type="signal peptide" evidence="1">
    <location>
        <begin position="1"/>
        <end position="23"/>
    </location>
</feature>
<evidence type="ECO:0000256" key="1">
    <source>
        <dbReference type="SAM" id="SignalP"/>
    </source>
</evidence>
<name>A0A2U2PBS0_9SPHI</name>
<reference evidence="2 3" key="1">
    <citation type="submission" date="2018-04" db="EMBL/GenBank/DDBJ databases">
        <title>Pedobacter chongqingensis sp. nov., isolated from a rottenly hemp rope.</title>
        <authorList>
            <person name="Cai Y."/>
        </authorList>
    </citation>
    <scope>NUCLEOTIDE SEQUENCE [LARGE SCALE GENOMIC DNA]</scope>
    <source>
        <strain evidence="2 3">FJ4-8</strain>
    </source>
</reference>
<evidence type="ECO:0000313" key="3">
    <source>
        <dbReference type="Proteomes" id="UP000245647"/>
    </source>
</evidence>
<dbReference type="EMBL" id="QEAS01000023">
    <property type="protein sequence ID" value="PWG78569.1"/>
    <property type="molecule type" value="Genomic_DNA"/>
</dbReference>
<dbReference type="OrthoDB" id="609485at2"/>
<comment type="caution">
    <text evidence="2">The sequence shown here is derived from an EMBL/GenBank/DDBJ whole genome shotgun (WGS) entry which is preliminary data.</text>
</comment>
<evidence type="ECO:0008006" key="4">
    <source>
        <dbReference type="Google" id="ProtNLM"/>
    </source>
</evidence>
<dbReference type="AlphaFoldDB" id="A0A2U2PBS0"/>
<sequence length="906" mass="99751">MNTNKFLTSLFAFIFTISFSVFSQPDTISINSIVEKAQAITEGRPLEKVHVHFDKPYYAVGDTIWFKTYLTSNLHLPSQLSKVVYVDISNSRDSIIETLRLPVRNSVASGSLTLSPMNFRQGSYQFRAYTRWMLNFADAYFFTKTINIGNTMNKELTTHISLQGEPADKGYKVNAKVLFKDETGKPYVNKKVNWRIIAGLETLSKGRGTTDQSGYLVVNAVLASIPVKTPQLETVISVSDQKDLTSTFSVQPAFSKPDMQFFPEGGRLISGVSSNIAFKAIRANGMGIEASGTVTDNSGTTVAKFNSRHLGMGMLNFTPDAEKTYKANVTFADGSKASYDLPKPRTSGIGLAVNAMAPDNIAVRIAATPAYLERHQDEPFYIIARSGGVTCYAAQTRLQSAVHNAAIPKDKFPSGVVEITLFTATGSPVAERLVFITHPNTPGITMNSDKPAYTTRQKVKLGITAKYTGQPLEGSYSVAVVDESKVPYDEDSETSIMSSLLLSSDLKGYVEKPNYYFHQMDEKKIADLDVLMLTQGYRSYSYRDILDDKVPAVSYLPEQGIEISGTLRMKNGLPVNKGVVQFIVPEKGVSASAQTNAEGKFRFTNLVFPDSSKAILSARGNVNSRNMMIMVDGDVLPGATPNVNQGDVMINIDSTLNPYLANSKKVYRTAVVLQEVVIKSRATPKPSHKDYPALSGLSAMPDQLIPGDRFQSCPFLLDCLKGGTMGMMFSEENFYITRDYNSGNRTPVQVFLNGMPVDAINLSSVNSSEVESVEIFLRDDLGTVNRLYNTNGVLVVNTKKPPKGTPVKLSDLQELLPQSNLINFTPMGYQKARQFYSPKYAVVRSGPVTNDLRSTIYWNPSVVTDAEGKASVEFFNADGRGPYRAVVEGMDKDGNMMRTIYRYTVK</sequence>
<dbReference type="Proteomes" id="UP000245647">
    <property type="component" value="Unassembled WGS sequence"/>
</dbReference>